<dbReference type="PANTHER" id="PTHR23342:SF0">
    <property type="entry name" value="N-ACETYLGLUTAMATE SYNTHASE, MITOCHONDRIAL"/>
    <property type="match status" value="1"/>
</dbReference>
<dbReference type="Pfam" id="PF00696">
    <property type="entry name" value="AA_kinase"/>
    <property type="match status" value="1"/>
</dbReference>
<reference evidence="11 12" key="1">
    <citation type="journal article" date="2012" name="J. Bacteriol.">
        <title>Genome Sequence of the Halotolerant Bacterium Imtechella halotolerans K1T.</title>
        <authorList>
            <person name="Kumar S."/>
            <person name="Vikram S."/>
            <person name="Subramanian S."/>
            <person name="Raghava G.P."/>
            <person name="Pinnaka A.K."/>
        </authorList>
    </citation>
    <scope>NUCLEOTIDE SEQUENCE [LARGE SCALE GENOMIC DNA]</scope>
    <source>
        <strain evidence="11 12">K1</strain>
    </source>
</reference>
<evidence type="ECO:0000256" key="6">
    <source>
        <dbReference type="ARBA" id="ARBA00022777"/>
    </source>
</evidence>
<dbReference type="InterPro" id="IPR037528">
    <property type="entry name" value="ArgB"/>
</dbReference>
<dbReference type="UniPathway" id="UPA00068">
    <property type="reaction ID" value="UER00107"/>
</dbReference>
<keyword evidence="9" id="KW-0963">Cytoplasm</keyword>
<evidence type="ECO:0000256" key="5">
    <source>
        <dbReference type="ARBA" id="ARBA00022741"/>
    </source>
</evidence>
<evidence type="ECO:0000256" key="1">
    <source>
        <dbReference type="ARBA" id="ARBA00004828"/>
    </source>
</evidence>
<evidence type="ECO:0000313" key="11">
    <source>
        <dbReference type="EMBL" id="EID72304.1"/>
    </source>
</evidence>
<dbReference type="RefSeq" id="WP_008241165.1">
    <property type="nucleotide sequence ID" value="NZ_AJJU01000037.1"/>
</dbReference>
<dbReference type="Proteomes" id="UP000005938">
    <property type="component" value="Unassembled WGS sequence"/>
</dbReference>
<comment type="catalytic activity">
    <reaction evidence="8 9">
        <text>N-acetyl-L-glutamate + ATP = N-acetyl-L-glutamyl 5-phosphate + ADP</text>
        <dbReference type="Rhea" id="RHEA:14629"/>
        <dbReference type="ChEBI" id="CHEBI:30616"/>
        <dbReference type="ChEBI" id="CHEBI:44337"/>
        <dbReference type="ChEBI" id="CHEBI:57936"/>
        <dbReference type="ChEBI" id="CHEBI:456216"/>
        <dbReference type="EC" id="2.7.2.8"/>
    </reaction>
</comment>
<dbReference type="eggNOG" id="COG0548">
    <property type="taxonomic scope" value="Bacteria"/>
</dbReference>
<evidence type="ECO:0000313" key="12">
    <source>
        <dbReference type="Proteomes" id="UP000005938"/>
    </source>
</evidence>
<dbReference type="Gene3D" id="3.40.1160.10">
    <property type="entry name" value="Acetylglutamate kinase-like"/>
    <property type="match status" value="1"/>
</dbReference>
<keyword evidence="2 9" id="KW-0055">Arginine biosynthesis</keyword>
<proteinExistence type="inferred from homology"/>
<protein>
    <recommendedName>
        <fullName evidence="9">Acetylglutamate kinase</fullName>
        <ecNumber evidence="9">2.7.2.8</ecNumber>
    </recommendedName>
    <alternativeName>
        <fullName evidence="9">N-acetyl-L-glutamate 5-phosphotransferase</fullName>
    </alternativeName>
    <alternativeName>
        <fullName evidence="9">NAG kinase</fullName>
        <shortName evidence="9">NAGK</shortName>
    </alternativeName>
</protein>
<dbReference type="GO" id="GO:0005737">
    <property type="term" value="C:cytoplasm"/>
    <property type="evidence" value="ECO:0007669"/>
    <property type="project" value="UniProtKB-SubCell"/>
</dbReference>
<accession>I0W7D8</accession>
<evidence type="ECO:0000256" key="4">
    <source>
        <dbReference type="ARBA" id="ARBA00022679"/>
    </source>
</evidence>
<gene>
    <name evidence="9" type="primary">argB</name>
    <name evidence="11" type="ORF">W5A_12391</name>
</gene>
<evidence type="ECO:0000256" key="7">
    <source>
        <dbReference type="ARBA" id="ARBA00022840"/>
    </source>
</evidence>
<dbReference type="InterPro" id="IPR036393">
    <property type="entry name" value="AceGlu_kinase-like_sf"/>
</dbReference>
<feature type="domain" description="Aspartate/glutamate/uridylate kinase" evidence="10">
    <location>
        <begin position="7"/>
        <end position="242"/>
    </location>
</feature>
<dbReference type="PANTHER" id="PTHR23342">
    <property type="entry name" value="N-ACETYLGLUTAMATE SYNTHASE"/>
    <property type="match status" value="1"/>
</dbReference>
<keyword evidence="7 9" id="KW-0067">ATP-binding</keyword>
<keyword evidence="4 9" id="KW-0808">Transferase</keyword>
<dbReference type="GO" id="GO:0042450">
    <property type="term" value="P:L-arginine biosynthetic process via ornithine"/>
    <property type="evidence" value="ECO:0007669"/>
    <property type="project" value="UniProtKB-UniRule"/>
</dbReference>
<dbReference type="HAMAP" id="MF_00082">
    <property type="entry name" value="ArgB"/>
    <property type="match status" value="1"/>
</dbReference>
<keyword evidence="6 9" id="KW-0418">Kinase</keyword>
<feature type="site" description="Transition state stabilizer" evidence="9">
    <location>
        <position position="9"/>
    </location>
</feature>
<dbReference type="InterPro" id="IPR004662">
    <property type="entry name" value="AcgluKinase_fam"/>
</dbReference>
<evidence type="ECO:0000256" key="9">
    <source>
        <dbReference type="HAMAP-Rule" id="MF_00082"/>
    </source>
</evidence>
<dbReference type="CDD" id="cd04238">
    <property type="entry name" value="AAK_NAGK-like"/>
    <property type="match status" value="1"/>
</dbReference>
<keyword evidence="12" id="KW-1185">Reference proteome</keyword>
<keyword evidence="3 9" id="KW-0028">Amino-acid biosynthesis</keyword>
<dbReference type="InterPro" id="IPR001048">
    <property type="entry name" value="Asp/Glu/Uridylate_kinase"/>
</dbReference>
<dbReference type="SUPFAM" id="SSF53633">
    <property type="entry name" value="Carbamate kinase-like"/>
    <property type="match status" value="1"/>
</dbReference>
<organism evidence="11 12">
    <name type="scientific">Imtechella halotolerans K1</name>
    <dbReference type="NCBI Taxonomy" id="946077"/>
    <lineage>
        <taxon>Bacteria</taxon>
        <taxon>Pseudomonadati</taxon>
        <taxon>Bacteroidota</taxon>
        <taxon>Flavobacteriia</taxon>
        <taxon>Flavobacteriales</taxon>
        <taxon>Flavobacteriaceae</taxon>
        <taxon>Imtechella</taxon>
    </lineage>
</organism>
<comment type="pathway">
    <text evidence="1 9">Amino-acid biosynthesis; L-arginine biosynthesis; N(2)-acetyl-L-ornithine from L-glutamate: step 2/4.</text>
</comment>
<evidence type="ECO:0000256" key="2">
    <source>
        <dbReference type="ARBA" id="ARBA00022571"/>
    </source>
</evidence>
<evidence type="ECO:0000256" key="3">
    <source>
        <dbReference type="ARBA" id="ARBA00022605"/>
    </source>
</evidence>
<dbReference type="AlphaFoldDB" id="I0W7D8"/>
<dbReference type="EC" id="2.7.2.8" evidence="9"/>
<feature type="binding site" evidence="9">
    <location>
        <begin position="41"/>
        <end position="42"/>
    </location>
    <ligand>
        <name>substrate</name>
    </ligand>
</feature>
<feature type="binding site" evidence="9">
    <location>
        <position position="158"/>
    </location>
    <ligand>
        <name>substrate</name>
    </ligand>
</feature>
<comment type="caution">
    <text evidence="11">The sequence shown here is derived from an EMBL/GenBank/DDBJ whole genome shotgun (WGS) entry which is preliminary data.</text>
</comment>
<sequence length="260" mass="27938">MKPAVSILKIGGGLIEDPKRLNTLVQAFANLKGLKVLVHGGGKLATQLAQQLDIPTQMVEGRRITDNDTLNIITMAYAGWANKTIVSKLQAEACNALGLSGADGNSITAVKRPSLPIDYGFVGDITSVNISFINMLLDNGITPVFCALTHDANGQLLNTNADTIASEIAIALSETHAVQLYYCFDKPGVLQDVNNPESVITHITKNTYNQLLEAGIVADGMIPKLHNCFHALERGVDTVSIGDEQMITHKNNLYTLLTLT</sequence>
<dbReference type="STRING" id="946077.W5A_12391"/>
<evidence type="ECO:0000259" key="10">
    <source>
        <dbReference type="Pfam" id="PF00696"/>
    </source>
</evidence>
<dbReference type="EMBL" id="AJJU01000037">
    <property type="protein sequence ID" value="EID72304.1"/>
    <property type="molecule type" value="Genomic_DNA"/>
</dbReference>
<comment type="function">
    <text evidence="9">Catalyzes the ATP-dependent phosphorylation of N-acetyl-L-glutamate.</text>
</comment>
<dbReference type="PATRIC" id="fig|946077.3.peg.2503"/>
<dbReference type="GO" id="GO:0003991">
    <property type="term" value="F:acetylglutamate kinase activity"/>
    <property type="evidence" value="ECO:0007669"/>
    <property type="project" value="UniProtKB-UniRule"/>
</dbReference>
<feature type="binding site" evidence="9">
    <location>
        <position position="63"/>
    </location>
    <ligand>
        <name>substrate</name>
    </ligand>
</feature>
<comment type="subcellular location">
    <subcellularLocation>
        <location evidence="9">Cytoplasm</location>
    </subcellularLocation>
</comment>
<dbReference type="PIRSF" id="PIRSF000728">
    <property type="entry name" value="NAGK"/>
    <property type="match status" value="1"/>
</dbReference>
<name>I0W7D8_9FLAO</name>
<evidence type="ECO:0000256" key="8">
    <source>
        <dbReference type="ARBA" id="ARBA00048141"/>
    </source>
</evidence>
<dbReference type="GO" id="GO:0005524">
    <property type="term" value="F:ATP binding"/>
    <property type="evidence" value="ECO:0007669"/>
    <property type="project" value="UniProtKB-UniRule"/>
</dbReference>
<dbReference type="OrthoDB" id="9803155at2"/>
<feature type="site" description="Transition state stabilizer" evidence="9">
    <location>
        <position position="224"/>
    </location>
</feature>
<keyword evidence="5 9" id="KW-0547">Nucleotide-binding</keyword>
<dbReference type="NCBIfam" id="TIGR00761">
    <property type="entry name" value="argB"/>
    <property type="match status" value="1"/>
</dbReference>
<comment type="similarity">
    <text evidence="9">Belongs to the acetylglutamate kinase family. ArgB subfamily.</text>
</comment>